<gene>
    <name evidence="1" type="ORF">SAMN04488104_102311</name>
</gene>
<dbReference type="AlphaFoldDB" id="A0A1G6TNX4"/>
<reference evidence="2" key="1">
    <citation type="submission" date="2016-10" db="EMBL/GenBank/DDBJ databases">
        <authorList>
            <person name="Varghese N."/>
            <person name="Submissions S."/>
        </authorList>
    </citation>
    <scope>NUCLEOTIDE SEQUENCE [LARGE SCALE GENOMIC DNA]</scope>
    <source>
        <strain evidence="2">DSM 23095</strain>
    </source>
</reference>
<accession>A0A1G6TNX4</accession>
<protein>
    <submittedName>
        <fullName evidence="1">Uncharacterized protein</fullName>
    </submittedName>
</protein>
<sequence length="69" mass="7848">MLNTDLFLASIISKIVDGLNGEYLNARSKTYEQVIRWLRVENKIQLKSISLRSVDNGNEAYTRAAMLSD</sequence>
<keyword evidence="2" id="KW-1185">Reference proteome</keyword>
<proteinExistence type="predicted"/>
<organism evidence="1 2">
    <name type="scientific">Algoriphagus faecimaris</name>
    <dbReference type="NCBI Taxonomy" id="686796"/>
    <lineage>
        <taxon>Bacteria</taxon>
        <taxon>Pseudomonadati</taxon>
        <taxon>Bacteroidota</taxon>
        <taxon>Cytophagia</taxon>
        <taxon>Cytophagales</taxon>
        <taxon>Cyclobacteriaceae</taxon>
        <taxon>Algoriphagus</taxon>
    </lineage>
</organism>
<evidence type="ECO:0000313" key="1">
    <source>
        <dbReference type="EMBL" id="SDD30035.1"/>
    </source>
</evidence>
<dbReference type="EMBL" id="FNAC01000023">
    <property type="protein sequence ID" value="SDD30035.1"/>
    <property type="molecule type" value="Genomic_DNA"/>
</dbReference>
<name>A0A1G6TNX4_9BACT</name>
<evidence type="ECO:0000313" key="2">
    <source>
        <dbReference type="Proteomes" id="UP000199060"/>
    </source>
</evidence>
<dbReference type="Proteomes" id="UP000199060">
    <property type="component" value="Unassembled WGS sequence"/>
</dbReference>